<organism evidence="2 3">
    <name type="scientific">Cuscuta australis</name>
    <dbReference type="NCBI Taxonomy" id="267555"/>
    <lineage>
        <taxon>Eukaryota</taxon>
        <taxon>Viridiplantae</taxon>
        <taxon>Streptophyta</taxon>
        <taxon>Embryophyta</taxon>
        <taxon>Tracheophyta</taxon>
        <taxon>Spermatophyta</taxon>
        <taxon>Magnoliopsida</taxon>
        <taxon>eudicotyledons</taxon>
        <taxon>Gunneridae</taxon>
        <taxon>Pentapetalae</taxon>
        <taxon>asterids</taxon>
        <taxon>lamiids</taxon>
        <taxon>Solanales</taxon>
        <taxon>Convolvulaceae</taxon>
        <taxon>Cuscuteae</taxon>
        <taxon>Cuscuta</taxon>
        <taxon>Cuscuta subgen. Grammica</taxon>
        <taxon>Cuscuta sect. Cleistogrammica</taxon>
    </lineage>
</organism>
<evidence type="ECO:0008006" key="4">
    <source>
        <dbReference type="Google" id="ProtNLM"/>
    </source>
</evidence>
<feature type="region of interest" description="Disordered" evidence="1">
    <location>
        <begin position="58"/>
        <end position="110"/>
    </location>
</feature>
<name>A0A328DFE0_9ASTE</name>
<proteinExistence type="predicted"/>
<dbReference type="EMBL" id="NQVE01000159">
    <property type="protein sequence ID" value="RAL43238.1"/>
    <property type="molecule type" value="Genomic_DNA"/>
</dbReference>
<dbReference type="Proteomes" id="UP000249390">
    <property type="component" value="Unassembled WGS sequence"/>
</dbReference>
<evidence type="ECO:0000313" key="2">
    <source>
        <dbReference type="EMBL" id="RAL43238.1"/>
    </source>
</evidence>
<gene>
    <name evidence="2" type="ORF">DM860_015128</name>
</gene>
<reference evidence="2 3" key="1">
    <citation type="submission" date="2018-06" db="EMBL/GenBank/DDBJ databases">
        <title>The Genome of Cuscuta australis (Dodder) Provides Insight into the Evolution of Plant Parasitism.</title>
        <authorList>
            <person name="Liu H."/>
        </authorList>
    </citation>
    <scope>NUCLEOTIDE SEQUENCE [LARGE SCALE GENOMIC DNA]</scope>
    <source>
        <strain evidence="3">cv. Yunnan</strain>
        <tissue evidence="2">Vines</tissue>
    </source>
</reference>
<evidence type="ECO:0000256" key="1">
    <source>
        <dbReference type="SAM" id="MobiDB-lite"/>
    </source>
</evidence>
<dbReference type="SUPFAM" id="SSF56219">
    <property type="entry name" value="DNase I-like"/>
    <property type="match status" value="1"/>
</dbReference>
<keyword evidence="3" id="KW-1185">Reference proteome</keyword>
<protein>
    <recommendedName>
        <fullName evidence="4">Endonuclease/exonuclease/phosphatase domain-containing protein</fullName>
    </recommendedName>
</protein>
<accession>A0A328DFE0</accession>
<evidence type="ECO:0000313" key="3">
    <source>
        <dbReference type="Proteomes" id="UP000249390"/>
    </source>
</evidence>
<sequence length="322" mass="36840">MTADSTSFVAAATVGRPARSRHVAAPGWPDFDPIEVQVQQDFPDVIHYVDKEDRVITQEEKRGETGRASLEEDMASKRKRGRKGINTTLQQNQEGKEVENKSSGKEATPREVEYKNEVEKEFQLLRGKKQQEVILCWNVRGLNGLNKQWEVRNMADKYKLNIMGILETKVRKSKEEDVRNKVLKSWGFYSNVEHHPLGRIWVLWNKKKLVVHIMDSFDQAIHMKVRRIEDSDYDYITFVYAFNDNGVMNALDLRYNIGSDEEFMRAIQGMAGGKHRKKWITAWATCRNGPINGYKECSGSVGRHGNTIGPSHTGGPKLEFGP</sequence>
<comment type="caution">
    <text evidence="2">The sequence shown here is derived from an EMBL/GenBank/DDBJ whole genome shotgun (WGS) entry which is preliminary data.</text>
</comment>
<dbReference type="AlphaFoldDB" id="A0A328DFE0"/>
<feature type="compositionally biased region" description="Basic and acidic residues" evidence="1">
    <location>
        <begin position="94"/>
        <end position="110"/>
    </location>
</feature>
<dbReference type="Gene3D" id="3.60.10.10">
    <property type="entry name" value="Endonuclease/exonuclease/phosphatase"/>
    <property type="match status" value="1"/>
</dbReference>
<dbReference type="InterPro" id="IPR036691">
    <property type="entry name" value="Endo/exonu/phosph_ase_sf"/>
</dbReference>